<sequence length="323" mass="35088">MLSQACTGPQSCPISDADDAKIYLAQNSIQEIFTDFTTTLLNESPARPRDHVMELAQQLGKQTKIKNEMVANFPFLSTKESRARLRDKIAKFEAKTDQEVTISASSENAVMDDTKVIGRNNHKRQSTVSSNVTSQPTELPETSSDSDDSNRTSFETSDNVGHNNGDKGSSESSIWGISRAVSGLDSMFNVSDLDTEGFALGSMASIGTFQGVGAAHAAISPKFTGCPQSKEDIVEGKDDVSGRDDDVSEACCCDKTDQTVCEYAEGALFQDVGAKLGIHGRYYLSHPTVIHYDAQYACERIHGHLLEIDNQDEISLIRNAIGQ</sequence>
<dbReference type="AlphaFoldDB" id="A0AAV4CDN5"/>
<evidence type="ECO:0000313" key="3">
    <source>
        <dbReference type="Proteomes" id="UP000735302"/>
    </source>
</evidence>
<dbReference type="EMBL" id="BLXT01006199">
    <property type="protein sequence ID" value="GFO29780.1"/>
    <property type="molecule type" value="Genomic_DNA"/>
</dbReference>
<dbReference type="CDD" id="cd00037">
    <property type="entry name" value="CLECT"/>
    <property type="match status" value="1"/>
</dbReference>
<gene>
    <name evidence="2" type="ORF">PoB_005628500</name>
</gene>
<dbReference type="SUPFAM" id="SSF56436">
    <property type="entry name" value="C-type lectin-like"/>
    <property type="match status" value="1"/>
</dbReference>
<protein>
    <submittedName>
        <fullName evidence="2">Uncharacterized protein</fullName>
    </submittedName>
</protein>
<dbReference type="InterPro" id="IPR016187">
    <property type="entry name" value="CTDL_fold"/>
</dbReference>
<feature type="compositionally biased region" description="Polar residues" evidence="1">
    <location>
        <begin position="126"/>
        <end position="142"/>
    </location>
</feature>
<feature type="compositionally biased region" description="Polar residues" evidence="1">
    <location>
        <begin position="151"/>
        <end position="163"/>
    </location>
</feature>
<evidence type="ECO:0000313" key="2">
    <source>
        <dbReference type="EMBL" id="GFO29780.1"/>
    </source>
</evidence>
<organism evidence="2 3">
    <name type="scientific">Plakobranchus ocellatus</name>
    <dbReference type="NCBI Taxonomy" id="259542"/>
    <lineage>
        <taxon>Eukaryota</taxon>
        <taxon>Metazoa</taxon>
        <taxon>Spiralia</taxon>
        <taxon>Lophotrochozoa</taxon>
        <taxon>Mollusca</taxon>
        <taxon>Gastropoda</taxon>
        <taxon>Heterobranchia</taxon>
        <taxon>Euthyneura</taxon>
        <taxon>Panpulmonata</taxon>
        <taxon>Sacoglossa</taxon>
        <taxon>Placobranchoidea</taxon>
        <taxon>Plakobranchidae</taxon>
        <taxon>Plakobranchus</taxon>
    </lineage>
</organism>
<comment type="caution">
    <text evidence="2">The sequence shown here is derived from an EMBL/GenBank/DDBJ whole genome shotgun (WGS) entry which is preliminary data.</text>
</comment>
<feature type="region of interest" description="Disordered" evidence="1">
    <location>
        <begin position="111"/>
        <end position="173"/>
    </location>
</feature>
<reference evidence="2 3" key="1">
    <citation type="journal article" date="2021" name="Elife">
        <title>Chloroplast acquisition without the gene transfer in kleptoplastic sea slugs, Plakobranchus ocellatus.</title>
        <authorList>
            <person name="Maeda T."/>
            <person name="Takahashi S."/>
            <person name="Yoshida T."/>
            <person name="Shimamura S."/>
            <person name="Takaki Y."/>
            <person name="Nagai Y."/>
            <person name="Toyoda A."/>
            <person name="Suzuki Y."/>
            <person name="Arimoto A."/>
            <person name="Ishii H."/>
            <person name="Satoh N."/>
            <person name="Nishiyama T."/>
            <person name="Hasebe M."/>
            <person name="Maruyama T."/>
            <person name="Minagawa J."/>
            <person name="Obokata J."/>
            <person name="Shigenobu S."/>
        </authorList>
    </citation>
    <scope>NUCLEOTIDE SEQUENCE [LARGE SCALE GENOMIC DNA]</scope>
</reference>
<dbReference type="Proteomes" id="UP000735302">
    <property type="component" value="Unassembled WGS sequence"/>
</dbReference>
<keyword evidence="3" id="KW-1185">Reference proteome</keyword>
<evidence type="ECO:0000256" key="1">
    <source>
        <dbReference type="SAM" id="MobiDB-lite"/>
    </source>
</evidence>
<name>A0AAV4CDN5_9GAST</name>
<accession>A0AAV4CDN5</accession>
<proteinExistence type="predicted"/>